<dbReference type="EMBL" id="MT142682">
    <property type="protein sequence ID" value="QJA87105.1"/>
    <property type="molecule type" value="Genomic_DNA"/>
</dbReference>
<proteinExistence type="predicted"/>
<sequence>MRKPTLATLKKFARENHANLLIKVAGEFDGMTDGMEWNSNAEFSPIRQSDVDSRHTLGIAGCWLVLQSRDHIKPYESDTLKGFSVSNSCASFTLAVKKEAP</sequence>
<reference evidence="1" key="1">
    <citation type="submission" date="2020-03" db="EMBL/GenBank/DDBJ databases">
        <title>The deep terrestrial virosphere.</title>
        <authorList>
            <person name="Holmfeldt K."/>
            <person name="Nilsson E."/>
            <person name="Simone D."/>
            <person name="Lopez-Fernandez M."/>
            <person name="Wu X."/>
            <person name="de Brujin I."/>
            <person name="Lundin D."/>
            <person name="Andersson A."/>
            <person name="Bertilsson S."/>
            <person name="Dopson M."/>
        </authorList>
    </citation>
    <scope>NUCLEOTIDE SEQUENCE</scope>
    <source>
        <strain evidence="1">MM415A03651</strain>
        <strain evidence="2">MM415B03052</strain>
    </source>
</reference>
<evidence type="ECO:0000313" key="1">
    <source>
        <dbReference type="EMBL" id="QJA70562.1"/>
    </source>
</evidence>
<dbReference type="AlphaFoldDB" id="A0A6M3JNH7"/>
<accession>A0A6M3JNH7</accession>
<dbReference type="EMBL" id="MT141803">
    <property type="protein sequence ID" value="QJA70562.1"/>
    <property type="molecule type" value="Genomic_DNA"/>
</dbReference>
<gene>
    <name evidence="1" type="ORF">MM415A03651_0007</name>
    <name evidence="2" type="ORF">MM415B03052_0005</name>
</gene>
<protein>
    <submittedName>
        <fullName evidence="1">Uncharacterized protein</fullName>
    </submittedName>
</protein>
<organism evidence="1">
    <name type="scientific">viral metagenome</name>
    <dbReference type="NCBI Taxonomy" id="1070528"/>
    <lineage>
        <taxon>unclassified sequences</taxon>
        <taxon>metagenomes</taxon>
        <taxon>organismal metagenomes</taxon>
    </lineage>
</organism>
<name>A0A6M3JNH7_9ZZZZ</name>
<evidence type="ECO:0000313" key="2">
    <source>
        <dbReference type="EMBL" id="QJA87105.1"/>
    </source>
</evidence>